<dbReference type="Pfam" id="PF04794">
    <property type="entry name" value="YdjC"/>
    <property type="match status" value="1"/>
</dbReference>
<organism evidence="6 7">
    <name type="scientific">Candidatus Cellulosilyticum pullistercoris</name>
    <dbReference type="NCBI Taxonomy" id="2838521"/>
    <lineage>
        <taxon>Bacteria</taxon>
        <taxon>Bacillati</taxon>
        <taxon>Bacillota</taxon>
        <taxon>Clostridia</taxon>
        <taxon>Lachnospirales</taxon>
        <taxon>Cellulosilyticaceae</taxon>
        <taxon>Cellulosilyticum</taxon>
    </lineage>
</organism>
<dbReference type="GO" id="GO:0019213">
    <property type="term" value="F:deacetylase activity"/>
    <property type="evidence" value="ECO:0007669"/>
    <property type="project" value="TreeGrafter"/>
</dbReference>
<gene>
    <name evidence="6" type="ORF">H9872_09360</name>
</gene>
<evidence type="ECO:0000256" key="1">
    <source>
        <dbReference type="ARBA" id="ARBA00001946"/>
    </source>
</evidence>
<keyword evidence="5" id="KW-0119">Carbohydrate metabolism</keyword>
<dbReference type="InterPro" id="IPR006879">
    <property type="entry name" value="YdjC-like"/>
</dbReference>
<evidence type="ECO:0000256" key="5">
    <source>
        <dbReference type="ARBA" id="ARBA00023277"/>
    </source>
</evidence>
<evidence type="ECO:0000256" key="2">
    <source>
        <dbReference type="ARBA" id="ARBA00022723"/>
    </source>
</evidence>
<keyword evidence="4" id="KW-0460">Magnesium</keyword>
<dbReference type="EMBL" id="JAHLFQ010000217">
    <property type="protein sequence ID" value="MBU3804946.1"/>
    <property type="molecule type" value="Genomic_DNA"/>
</dbReference>
<proteinExistence type="predicted"/>
<dbReference type="PANTHER" id="PTHR31609:SF1">
    <property type="entry name" value="CARBOHYDRATE DEACETYLASE"/>
    <property type="match status" value="1"/>
</dbReference>
<dbReference type="GO" id="GO:0005975">
    <property type="term" value="P:carbohydrate metabolic process"/>
    <property type="evidence" value="ECO:0007669"/>
    <property type="project" value="InterPro"/>
</dbReference>
<comment type="cofactor">
    <cofactor evidence="1">
        <name>Mg(2+)</name>
        <dbReference type="ChEBI" id="CHEBI:18420"/>
    </cofactor>
</comment>
<reference evidence="6" key="2">
    <citation type="submission" date="2021-04" db="EMBL/GenBank/DDBJ databases">
        <authorList>
            <person name="Gilroy R."/>
        </authorList>
    </citation>
    <scope>NUCLEOTIDE SEQUENCE</scope>
    <source>
        <strain evidence="6">B5-657</strain>
    </source>
</reference>
<evidence type="ECO:0000313" key="6">
    <source>
        <dbReference type="EMBL" id="MBU3804946.1"/>
    </source>
</evidence>
<dbReference type="PANTHER" id="PTHR31609">
    <property type="entry name" value="YDJC DEACETYLASE FAMILY MEMBER"/>
    <property type="match status" value="1"/>
</dbReference>
<dbReference type="GO" id="GO:0046872">
    <property type="term" value="F:metal ion binding"/>
    <property type="evidence" value="ECO:0007669"/>
    <property type="project" value="UniProtKB-KW"/>
</dbReference>
<dbReference type="InterPro" id="IPR011330">
    <property type="entry name" value="Glyco_hydro/deAcase_b/a-brl"/>
</dbReference>
<keyword evidence="3" id="KW-0378">Hydrolase</keyword>
<dbReference type="AlphaFoldDB" id="A0A9E2NM22"/>
<keyword evidence="2" id="KW-0479">Metal-binding</keyword>
<dbReference type="GO" id="GO:0016787">
    <property type="term" value="F:hydrolase activity"/>
    <property type="evidence" value="ECO:0007669"/>
    <property type="project" value="UniProtKB-KW"/>
</dbReference>
<accession>A0A9E2NM22</accession>
<evidence type="ECO:0000256" key="4">
    <source>
        <dbReference type="ARBA" id="ARBA00022842"/>
    </source>
</evidence>
<sequence>MSLNPILKNMGFSEKDKVVIVHVDDVGINHSSIEAFEELMDFGTVSCGSAMVPTSWFPEVAKRAKEKPELDLGLHLAFNGEYETYKWRPISTRSMESGFVDENGYFKQDKAEVMQTAHPEYIAKEIEAQIEVSKNLGLMPTHIDTHTGTLWNAKYMDSYVEMYKKHNILPVLFYPKEKDPLMQGMIDAIGMDFDKLSKLEAEGFPLIDGIAGTPVEHTYDINDRLELTKKIFEGIKPGKLIHFAFHPMKGTAESLALNRYTGGRIGDYEVF</sequence>
<protein>
    <submittedName>
        <fullName evidence="6">ChbG/HpnK family deacetylase</fullName>
    </submittedName>
</protein>
<evidence type="ECO:0000313" key="7">
    <source>
        <dbReference type="Proteomes" id="UP000824229"/>
    </source>
</evidence>
<comment type="caution">
    <text evidence="6">The sequence shown here is derived from an EMBL/GenBank/DDBJ whole genome shotgun (WGS) entry which is preliminary data.</text>
</comment>
<evidence type="ECO:0000256" key="3">
    <source>
        <dbReference type="ARBA" id="ARBA00022801"/>
    </source>
</evidence>
<name>A0A9E2NM22_9FIRM</name>
<reference evidence="6" key="1">
    <citation type="journal article" date="2021" name="PeerJ">
        <title>Extensive microbial diversity within the chicken gut microbiome revealed by metagenomics and culture.</title>
        <authorList>
            <person name="Gilroy R."/>
            <person name="Ravi A."/>
            <person name="Getino M."/>
            <person name="Pursley I."/>
            <person name="Horton D.L."/>
            <person name="Alikhan N.F."/>
            <person name="Baker D."/>
            <person name="Gharbi K."/>
            <person name="Hall N."/>
            <person name="Watson M."/>
            <person name="Adriaenssens E.M."/>
            <person name="Foster-Nyarko E."/>
            <person name="Jarju S."/>
            <person name="Secka A."/>
            <person name="Antonio M."/>
            <person name="Oren A."/>
            <person name="Chaudhuri R.R."/>
            <person name="La Ragione R."/>
            <person name="Hildebrand F."/>
            <person name="Pallen M.J."/>
        </authorList>
    </citation>
    <scope>NUCLEOTIDE SEQUENCE</scope>
    <source>
        <strain evidence="6">B5-657</strain>
    </source>
</reference>
<dbReference type="Proteomes" id="UP000824229">
    <property type="component" value="Unassembled WGS sequence"/>
</dbReference>
<dbReference type="SUPFAM" id="SSF88713">
    <property type="entry name" value="Glycoside hydrolase/deacetylase"/>
    <property type="match status" value="1"/>
</dbReference>
<dbReference type="Gene3D" id="3.20.20.370">
    <property type="entry name" value="Glycoside hydrolase/deacetylase"/>
    <property type="match status" value="1"/>
</dbReference>
<feature type="non-terminal residue" evidence="6">
    <location>
        <position position="271"/>
    </location>
</feature>